<dbReference type="Pfam" id="PF14291">
    <property type="entry name" value="DUF4371"/>
    <property type="match status" value="1"/>
</dbReference>
<accession>A0ABM4B1Y2</accession>
<evidence type="ECO:0000313" key="2">
    <source>
        <dbReference type="Proteomes" id="UP001652625"/>
    </source>
</evidence>
<name>A0ABM4B1Y2_HYDVU</name>
<dbReference type="RefSeq" id="XP_065642805.1">
    <property type="nucleotide sequence ID" value="XM_065786733.1"/>
</dbReference>
<reference evidence="3" key="2">
    <citation type="submission" date="2025-08" db="UniProtKB">
        <authorList>
            <consortium name="RefSeq"/>
        </authorList>
    </citation>
    <scope>IDENTIFICATION</scope>
</reference>
<reference evidence="2" key="1">
    <citation type="submission" date="2025-05" db="UniProtKB">
        <authorList>
            <consortium name="RefSeq"/>
        </authorList>
    </citation>
    <scope>NUCLEOTIDE SEQUENCE [LARGE SCALE GENOMIC DNA]</scope>
</reference>
<proteinExistence type="predicted"/>
<gene>
    <name evidence="3" type="primary">LOC136074416</name>
</gene>
<dbReference type="PANTHER" id="PTHR45749">
    <property type="match status" value="1"/>
</dbReference>
<evidence type="ECO:0000313" key="3">
    <source>
        <dbReference type="RefSeq" id="XP_065642805.1"/>
    </source>
</evidence>
<organism evidence="2 3">
    <name type="scientific">Hydra vulgaris</name>
    <name type="common">Hydra</name>
    <name type="synonym">Hydra attenuata</name>
    <dbReference type="NCBI Taxonomy" id="6087"/>
    <lineage>
        <taxon>Eukaryota</taxon>
        <taxon>Metazoa</taxon>
        <taxon>Cnidaria</taxon>
        <taxon>Hydrozoa</taxon>
        <taxon>Hydroidolina</taxon>
        <taxon>Anthoathecata</taxon>
        <taxon>Aplanulata</taxon>
        <taxon>Hydridae</taxon>
        <taxon>Hydra</taxon>
    </lineage>
</organism>
<protein>
    <submittedName>
        <fullName evidence="3">Zinc finger MYM-type protein 1-like</fullName>
    </submittedName>
</protein>
<dbReference type="GeneID" id="136074416"/>
<sequence>MTSSLLICKSDPALWTYLKEAQHYWISIKEIPDQNVEDKSFEKSKKQLEDEKRYWREVLRRVVECLKFLCSRGLALRGDSEEIGDFSNRNFLGALEFLAKFDPFFAKHLESRGNQGRGNVSYISSTSYEEIVFLMAKKVLDSISSEIASAKYFSLIVDSSTDTSHCDQLAIIIRYVSEEAVVEERFIRFESLCEHSGKVMADAVKKTLDKLGLNIKDARGQSYDNASNMSGKYKGLRALLKNENPNIEFIPCAGHSLNLVGVNAIDSCETASDFFEFLQLLHNFCASSTHRWQIVCSGLVGGA</sequence>
<dbReference type="InterPro" id="IPR025398">
    <property type="entry name" value="DUF4371"/>
</dbReference>
<keyword evidence="2" id="KW-1185">Reference proteome</keyword>
<dbReference type="PANTHER" id="PTHR45749:SF23">
    <property type="entry name" value="ZINC FINGER MYM-TYPE PROTEIN 1-LIKE"/>
    <property type="match status" value="1"/>
</dbReference>
<dbReference type="SUPFAM" id="SSF53098">
    <property type="entry name" value="Ribonuclease H-like"/>
    <property type="match status" value="1"/>
</dbReference>
<dbReference type="InterPro" id="IPR012337">
    <property type="entry name" value="RNaseH-like_sf"/>
</dbReference>
<dbReference type="Proteomes" id="UP001652625">
    <property type="component" value="Chromosome 01"/>
</dbReference>
<evidence type="ECO:0000259" key="1">
    <source>
        <dbReference type="Pfam" id="PF14291"/>
    </source>
</evidence>
<feature type="domain" description="DUF4371" evidence="1">
    <location>
        <begin position="45"/>
        <end position="235"/>
    </location>
</feature>